<protein>
    <submittedName>
        <fullName evidence="1">Metal-dependent phosphoesterases</fullName>
    </submittedName>
</protein>
<sequence length="225" mass="25822">MSPANIVSLACQRGLDIIGITDHNTTKQCELVWKLAQKTNLTVFPGCEMTSREEVHCLGLFEDFDALRIFQDFLDRHLTIIPHNAELFGYQVLVDENEDILEKLDYYLGASLDVSIEEVEQKVHELSGIFIPAHVDRPRNSLYSQLGFFPPELKVDALQISKLAEEESIRDKYKISQDITIVRFSDAHFPADFGKIYTNFEMENATFSEIKKTLHRENGRMVKIP</sequence>
<dbReference type="EMBL" id="AP018694">
    <property type="protein sequence ID" value="BBE19016.1"/>
    <property type="molecule type" value="Genomic_DNA"/>
</dbReference>
<dbReference type="CDD" id="cd07432">
    <property type="entry name" value="PHP_HisPPase"/>
    <property type="match status" value="1"/>
</dbReference>
<dbReference type="Gene3D" id="3.20.20.140">
    <property type="entry name" value="Metal-dependent hydrolases"/>
    <property type="match status" value="1"/>
</dbReference>
<name>A0A5K7SC33_9BACT</name>
<keyword evidence="2" id="KW-1185">Reference proteome</keyword>
<dbReference type="Proteomes" id="UP001193389">
    <property type="component" value="Chromosome"/>
</dbReference>
<dbReference type="AlphaFoldDB" id="A0A5K7SC33"/>
<dbReference type="SUPFAM" id="SSF89550">
    <property type="entry name" value="PHP domain-like"/>
    <property type="match status" value="1"/>
</dbReference>
<evidence type="ECO:0000313" key="1">
    <source>
        <dbReference type="EMBL" id="BBE19016.1"/>
    </source>
</evidence>
<evidence type="ECO:0000313" key="2">
    <source>
        <dbReference type="Proteomes" id="UP001193389"/>
    </source>
</evidence>
<dbReference type="KEGG" id="anf:AQPE_3189"/>
<organism evidence="1 2">
    <name type="scientific">Aquipluma nitroreducens</name>
    <dbReference type="NCBI Taxonomy" id="2010828"/>
    <lineage>
        <taxon>Bacteria</taxon>
        <taxon>Pseudomonadati</taxon>
        <taxon>Bacteroidota</taxon>
        <taxon>Bacteroidia</taxon>
        <taxon>Marinilabiliales</taxon>
        <taxon>Prolixibacteraceae</taxon>
        <taxon>Aquipluma</taxon>
    </lineage>
</organism>
<accession>A0A5K7SC33</accession>
<dbReference type="InterPro" id="IPR016195">
    <property type="entry name" value="Pol/histidinol_Pase-like"/>
</dbReference>
<gene>
    <name evidence="1" type="ORF">AQPE_3189</name>
</gene>
<proteinExistence type="predicted"/>
<reference evidence="1" key="1">
    <citation type="journal article" date="2020" name="Int. J. Syst. Evol. Microbiol.">
        <title>Aquipluma nitroreducens gen. nov. sp. nov., a novel facultatively anaerobic bacterium isolated from a freshwater lake.</title>
        <authorList>
            <person name="Watanabe M."/>
            <person name="Kojima H."/>
            <person name="Fukui M."/>
        </authorList>
    </citation>
    <scope>NUCLEOTIDE SEQUENCE</scope>
    <source>
        <strain evidence="1">MeG22</strain>
    </source>
</reference>